<dbReference type="GO" id="GO:0003838">
    <property type="term" value="F:sterol 24-C-methyltransferase activity"/>
    <property type="evidence" value="ECO:0007669"/>
    <property type="project" value="TreeGrafter"/>
</dbReference>
<evidence type="ECO:0000313" key="3">
    <source>
        <dbReference type="EMBL" id="EEG29915.1"/>
    </source>
</evidence>
<dbReference type="GO" id="GO:0032259">
    <property type="term" value="P:methylation"/>
    <property type="evidence" value="ECO:0007669"/>
    <property type="project" value="UniProtKB-KW"/>
</dbReference>
<keyword evidence="1 3" id="KW-0808">Transferase</keyword>
<dbReference type="EMBL" id="ACEC01000082">
    <property type="protein sequence ID" value="EEG29915.1"/>
    <property type="molecule type" value="Genomic_DNA"/>
</dbReference>
<dbReference type="SUPFAM" id="SSF53335">
    <property type="entry name" value="S-adenosyl-L-methionine-dependent methyltransferases"/>
    <property type="match status" value="1"/>
</dbReference>
<protein>
    <submittedName>
        <fullName evidence="3">Methyltransferase domain protein</fullName>
    </submittedName>
</protein>
<dbReference type="CDD" id="cd02440">
    <property type="entry name" value="AdoMet_MTases"/>
    <property type="match status" value="1"/>
</dbReference>
<keyword evidence="4" id="KW-1185">Reference proteome</keyword>
<dbReference type="InterPro" id="IPR050447">
    <property type="entry name" value="Erg6_SMT_methyltransf"/>
</dbReference>
<dbReference type="PANTHER" id="PTHR44068">
    <property type="entry name" value="ZGC:194242"/>
    <property type="match status" value="1"/>
</dbReference>
<dbReference type="HOGENOM" id="CLU_081534_1_1_9"/>
<dbReference type="STRING" id="537013.CLOSTMETH_02452"/>
<accession>C0EF13</accession>
<evidence type="ECO:0000259" key="2">
    <source>
        <dbReference type="Pfam" id="PF08241"/>
    </source>
</evidence>
<dbReference type="InterPro" id="IPR013216">
    <property type="entry name" value="Methyltransf_11"/>
</dbReference>
<proteinExistence type="predicted"/>
<evidence type="ECO:0000256" key="1">
    <source>
        <dbReference type="ARBA" id="ARBA00022679"/>
    </source>
</evidence>
<dbReference type="InterPro" id="IPR029063">
    <property type="entry name" value="SAM-dependent_MTases_sf"/>
</dbReference>
<evidence type="ECO:0000313" key="4">
    <source>
        <dbReference type="Proteomes" id="UP000003340"/>
    </source>
</evidence>
<sequence>MIKSLTRNARKPKGLWGRLMIHKMNRGHAAMTDWALSLLPLWQQGRALDIGCGGGKAVRRLLKGMGSVTGVDYSELSVQRASRENRRAIQEGRAEIFQADAANLPFAENTFDLATAIETIYFWPNPEAGLREALRVLRPGATLAVICEMVAEEGKPQQYTEVIELLKLHIPTQNGLEELLSRAGFDKVRSHRKDGWLCVTGEKPAL</sequence>
<gene>
    <name evidence="3" type="ORF">CLOSTMETH_02452</name>
</gene>
<feature type="domain" description="Methyltransferase type 11" evidence="2">
    <location>
        <begin position="48"/>
        <end position="144"/>
    </location>
</feature>
<organism evidence="3 4">
    <name type="scientific">[Clostridium] methylpentosum DSM 5476</name>
    <dbReference type="NCBI Taxonomy" id="537013"/>
    <lineage>
        <taxon>Bacteria</taxon>
        <taxon>Bacillati</taxon>
        <taxon>Bacillota</taxon>
        <taxon>Clostridia</taxon>
        <taxon>Eubacteriales</taxon>
        <taxon>Oscillospiraceae</taxon>
        <taxon>Oscillospiraceae incertae sedis</taxon>
    </lineage>
</organism>
<dbReference type="GO" id="GO:0016126">
    <property type="term" value="P:sterol biosynthetic process"/>
    <property type="evidence" value="ECO:0007669"/>
    <property type="project" value="TreeGrafter"/>
</dbReference>
<reference evidence="3 4" key="2">
    <citation type="submission" date="2009-02" db="EMBL/GenBank/DDBJ databases">
        <title>Draft genome sequence of Clostridium methylpentosum (DSM 5476).</title>
        <authorList>
            <person name="Sudarsanam P."/>
            <person name="Ley R."/>
            <person name="Guruge J."/>
            <person name="Turnbaugh P.J."/>
            <person name="Mahowald M."/>
            <person name="Liep D."/>
            <person name="Gordon J."/>
        </authorList>
    </citation>
    <scope>NUCLEOTIDE SEQUENCE [LARGE SCALE GENOMIC DNA]</scope>
    <source>
        <strain evidence="3 4">DSM 5476</strain>
    </source>
</reference>
<comment type="caution">
    <text evidence="3">The sequence shown here is derived from an EMBL/GenBank/DDBJ whole genome shotgun (WGS) entry which is preliminary data.</text>
</comment>
<keyword evidence="3" id="KW-0489">Methyltransferase</keyword>
<dbReference type="Pfam" id="PF08241">
    <property type="entry name" value="Methyltransf_11"/>
    <property type="match status" value="1"/>
</dbReference>
<dbReference type="eggNOG" id="COG2226">
    <property type="taxonomic scope" value="Bacteria"/>
</dbReference>
<dbReference type="AlphaFoldDB" id="C0EF13"/>
<dbReference type="PANTHER" id="PTHR44068:SF1">
    <property type="entry name" value="HYPOTHETICAL LOC100005854"/>
    <property type="match status" value="1"/>
</dbReference>
<dbReference type="Gene3D" id="3.40.50.150">
    <property type="entry name" value="Vaccinia Virus protein VP39"/>
    <property type="match status" value="1"/>
</dbReference>
<dbReference type="Proteomes" id="UP000003340">
    <property type="component" value="Unassembled WGS sequence"/>
</dbReference>
<reference evidence="3 4" key="1">
    <citation type="submission" date="2009-01" db="EMBL/GenBank/DDBJ databases">
        <authorList>
            <person name="Fulton L."/>
            <person name="Clifton S."/>
            <person name="Fulton B."/>
            <person name="Xu J."/>
            <person name="Minx P."/>
            <person name="Pepin K.H."/>
            <person name="Johnson M."/>
            <person name="Bhonagiri V."/>
            <person name="Nash W.E."/>
            <person name="Mardis E.R."/>
            <person name="Wilson R.K."/>
        </authorList>
    </citation>
    <scope>NUCLEOTIDE SEQUENCE [LARGE SCALE GENOMIC DNA]</scope>
    <source>
        <strain evidence="3 4">DSM 5476</strain>
    </source>
</reference>
<name>C0EF13_9FIRM</name>